<name>A0A1I0WNU4_9CELL</name>
<dbReference type="STRING" id="988821.SAMN05421867_103129"/>
<dbReference type="InterPro" id="IPR000835">
    <property type="entry name" value="HTH_MarR-typ"/>
</dbReference>
<feature type="domain" description="HTH marR-type" evidence="2">
    <location>
        <begin position="32"/>
        <end position="163"/>
    </location>
</feature>
<protein>
    <submittedName>
        <fullName evidence="3">DNA-binding transcriptional regulator, MarR family</fullName>
    </submittedName>
</protein>
<dbReference type="GO" id="GO:0003700">
    <property type="term" value="F:DNA-binding transcription factor activity"/>
    <property type="evidence" value="ECO:0007669"/>
    <property type="project" value="InterPro"/>
</dbReference>
<dbReference type="GO" id="GO:0006950">
    <property type="term" value="P:response to stress"/>
    <property type="evidence" value="ECO:0007669"/>
    <property type="project" value="TreeGrafter"/>
</dbReference>
<dbReference type="InterPro" id="IPR036390">
    <property type="entry name" value="WH_DNA-bd_sf"/>
</dbReference>
<evidence type="ECO:0000313" key="3">
    <source>
        <dbReference type="EMBL" id="SFA90412.1"/>
    </source>
</evidence>
<dbReference type="Gene3D" id="1.10.10.10">
    <property type="entry name" value="Winged helix-like DNA-binding domain superfamily/Winged helix DNA-binding domain"/>
    <property type="match status" value="1"/>
</dbReference>
<reference evidence="3 4" key="1">
    <citation type="submission" date="2016-10" db="EMBL/GenBank/DDBJ databases">
        <authorList>
            <person name="de Groot N.N."/>
        </authorList>
    </citation>
    <scope>NUCLEOTIDE SEQUENCE [LARGE SCALE GENOMIC DNA]</scope>
    <source>
        <strain evidence="3 4">CGMCC 4.6945</strain>
    </source>
</reference>
<accession>A0A1I0WNU4</accession>
<organism evidence="3 4">
    <name type="scientific">Cellulomonas marina</name>
    <dbReference type="NCBI Taxonomy" id="988821"/>
    <lineage>
        <taxon>Bacteria</taxon>
        <taxon>Bacillati</taxon>
        <taxon>Actinomycetota</taxon>
        <taxon>Actinomycetes</taxon>
        <taxon>Micrococcales</taxon>
        <taxon>Cellulomonadaceae</taxon>
        <taxon>Cellulomonas</taxon>
    </lineage>
</organism>
<dbReference type="SUPFAM" id="SSF46785">
    <property type="entry name" value="Winged helix' DNA-binding domain"/>
    <property type="match status" value="1"/>
</dbReference>
<evidence type="ECO:0000313" key="4">
    <source>
        <dbReference type="Proteomes" id="UP000199012"/>
    </source>
</evidence>
<dbReference type="InterPro" id="IPR036388">
    <property type="entry name" value="WH-like_DNA-bd_sf"/>
</dbReference>
<dbReference type="Proteomes" id="UP000199012">
    <property type="component" value="Unassembled WGS sequence"/>
</dbReference>
<dbReference type="Pfam" id="PF12802">
    <property type="entry name" value="MarR_2"/>
    <property type="match status" value="1"/>
</dbReference>
<evidence type="ECO:0000259" key="2">
    <source>
        <dbReference type="PROSITE" id="PS50995"/>
    </source>
</evidence>
<keyword evidence="4" id="KW-1185">Reference proteome</keyword>
<keyword evidence="3" id="KW-0238">DNA-binding</keyword>
<dbReference type="PANTHER" id="PTHR33164">
    <property type="entry name" value="TRANSCRIPTIONAL REGULATOR, MARR FAMILY"/>
    <property type="match status" value="1"/>
</dbReference>
<dbReference type="SMART" id="SM00347">
    <property type="entry name" value="HTH_MARR"/>
    <property type="match status" value="1"/>
</dbReference>
<gene>
    <name evidence="3" type="ORF">SAMN05421867_103129</name>
</gene>
<dbReference type="EMBL" id="FOKA01000003">
    <property type="protein sequence ID" value="SFA90412.1"/>
    <property type="molecule type" value="Genomic_DNA"/>
</dbReference>
<dbReference type="InterPro" id="IPR039422">
    <property type="entry name" value="MarR/SlyA-like"/>
</dbReference>
<evidence type="ECO:0000256" key="1">
    <source>
        <dbReference type="SAM" id="MobiDB-lite"/>
    </source>
</evidence>
<feature type="region of interest" description="Disordered" evidence="1">
    <location>
        <begin position="1"/>
        <end position="21"/>
    </location>
</feature>
<dbReference type="GO" id="GO:0003677">
    <property type="term" value="F:DNA binding"/>
    <property type="evidence" value="ECO:0007669"/>
    <property type="project" value="UniProtKB-KW"/>
</dbReference>
<dbReference type="PROSITE" id="PS50995">
    <property type="entry name" value="HTH_MARR_2"/>
    <property type="match status" value="1"/>
</dbReference>
<dbReference type="PRINTS" id="PR00598">
    <property type="entry name" value="HTHMARR"/>
</dbReference>
<proteinExistence type="predicted"/>
<dbReference type="RefSeq" id="WP_203708688.1">
    <property type="nucleotide sequence ID" value="NZ_BONM01000002.1"/>
</dbReference>
<sequence>MTSTMESTVGRAVLGQGAAGRETADGAPLGALEAEVSALWQLRRAQGRALARLLHPRLDPSAVPLLAALGTQGAVRSTELVRRLRLDPSTLSRQISAAERLGLVERLPDPTDARARLVDLTPAAREKYTAFRAEQLEHWQRSVHDWSAADVETLTTLLRRLRADWAHTATDGADEA</sequence>
<dbReference type="PANTHER" id="PTHR33164:SF57">
    <property type="entry name" value="MARR-FAMILY TRANSCRIPTIONAL REGULATOR"/>
    <property type="match status" value="1"/>
</dbReference>
<dbReference type="AlphaFoldDB" id="A0A1I0WNU4"/>